<comment type="catalytic activity">
    <reaction evidence="6">
        <text>an N-acyl-L-alpha-aminoacyl-tRNA + H2O = an N-acyl-L-amino acid + a tRNA + H(+)</text>
        <dbReference type="Rhea" id="RHEA:54448"/>
        <dbReference type="Rhea" id="RHEA-COMP:10123"/>
        <dbReference type="Rhea" id="RHEA-COMP:13883"/>
        <dbReference type="ChEBI" id="CHEBI:15377"/>
        <dbReference type="ChEBI" id="CHEBI:15378"/>
        <dbReference type="ChEBI" id="CHEBI:59874"/>
        <dbReference type="ChEBI" id="CHEBI:78442"/>
        <dbReference type="ChEBI" id="CHEBI:138191"/>
        <dbReference type="EC" id="3.1.1.29"/>
    </reaction>
</comment>
<dbReference type="NCBIfam" id="TIGR00447">
    <property type="entry name" value="pth"/>
    <property type="match status" value="1"/>
</dbReference>
<dbReference type="OrthoDB" id="1711136at2759"/>
<keyword evidence="9" id="KW-1185">Reference proteome</keyword>
<evidence type="ECO:0000256" key="4">
    <source>
        <dbReference type="ARBA" id="ARBA00022884"/>
    </source>
</evidence>
<dbReference type="Proteomes" id="UP000663699">
    <property type="component" value="Chromosome 5"/>
</dbReference>
<dbReference type="InterPro" id="IPR001328">
    <property type="entry name" value="Pept_tRNA_hydro"/>
</dbReference>
<evidence type="ECO:0000256" key="5">
    <source>
        <dbReference type="ARBA" id="ARBA00038063"/>
    </source>
</evidence>
<sequence length="197" mass="22625">MRRELGAIQRILICSVGNPGEAYRLTRHNMGHYILEEIRKYFGFSAFKKHLLIPGSYAEKRDAPFLLFRPDIYMNQSGLAIYKAWSKFCENLEIGGGDDRFLVVIHDDMEERFGMLKVKNSGKGRGHNGIKSCITSLGTESFIRFSIGLGRPATRNPTDVIHFVMQNLSDQELSYVHERTIPQVVKEIYKLIEKIKK</sequence>
<dbReference type="PANTHER" id="PTHR17224:SF1">
    <property type="entry name" value="PEPTIDYL-TRNA HYDROLASE"/>
    <property type="match status" value="1"/>
</dbReference>
<dbReference type="SUPFAM" id="SSF53178">
    <property type="entry name" value="Peptidyl-tRNA hydrolase-like"/>
    <property type="match status" value="1"/>
</dbReference>
<dbReference type="InterPro" id="IPR018171">
    <property type="entry name" value="Pept_tRNA_hydro_CS"/>
</dbReference>
<evidence type="ECO:0000256" key="1">
    <source>
        <dbReference type="ARBA" id="ARBA00013260"/>
    </source>
</evidence>
<dbReference type="PANTHER" id="PTHR17224">
    <property type="entry name" value="PEPTIDYL-TRNA HYDROLASE"/>
    <property type="match status" value="1"/>
</dbReference>
<dbReference type="PROSITE" id="PS01195">
    <property type="entry name" value="PEPT_TRNA_HYDROL_1"/>
    <property type="match status" value="1"/>
</dbReference>
<dbReference type="Gene3D" id="3.40.50.1470">
    <property type="entry name" value="Peptidyl-tRNA hydrolase"/>
    <property type="match status" value="1"/>
</dbReference>
<accession>A0A899G9A4</accession>
<dbReference type="GO" id="GO:0004045">
    <property type="term" value="F:peptidyl-tRNA hydrolase activity"/>
    <property type="evidence" value="ECO:0007669"/>
    <property type="project" value="UniProtKB-EC"/>
</dbReference>
<evidence type="ECO:0000256" key="6">
    <source>
        <dbReference type="RuleBase" id="RU000673"/>
    </source>
</evidence>
<organism evidence="8 9">
    <name type="scientific">Pneumocystis wakefieldiae</name>
    <dbReference type="NCBI Taxonomy" id="38082"/>
    <lineage>
        <taxon>Eukaryota</taxon>
        <taxon>Fungi</taxon>
        <taxon>Dikarya</taxon>
        <taxon>Ascomycota</taxon>
        <taxon>Taphrinomycotina</taxon>
        <taxon>Pneumocystomycetes</taxon>
        <taxon>Pneumocystaceae</taxon>
        <taxon>Pneumocystis</taxon>
    </lineage>
</organism>
<gene>
    <name evidence="8" type="ORF">MERGE_002462</name>
</gene>
<comment type="similarity">
    <text evidence="5 7">Belongs to the PTH family.</text>
</comment>
<dbReference type="EC" id="3.1.1.29" evidence="1 6"/>
<keyword evidence="2" id="KW-0820">tRNA-binding</keyword>
<evidence type="ECO:0000256" key="7">
    <source>
        <dbReference type="RuleBase" id="RU004320"/>
    </source>
</evidence>
<dbReference type="Pfam" id="PF01195">
    <property type="entry name" value="Pept_tRNA_hydro"/>
    <property type="match status" value="1"/>
</dbReference>
<protein>
    <recommendedName>
        <fullName evidence="1 6">Peptidyl-tRNA hydrolase</fullName>
        <ecNumber evidence="1 6">3.1.1.29</ecNumber>
    </recommendedName>
</protein>
<proteinExistence type="inferred from homology"/>
<evidence type="ECO:0000256" key="2">
    <source>
        <dbReference type="ARBA" id="ARBA00022555"/>
    </source>
</evidence>
<name>A0A899G9A4_9ASCO</name>
<evidence type="ECO:0000256" key="3">
    <source>
        <dbReference type="ARBA" id="ARBA00022801"/>
    </source>
</evidence>
<dbReference type="AlphaFoldDB" id="A0A899G9A4"/>
<evidence type="ECO:0000313" key="8">
    <source>
        <dbReference type="EMBL" id="QSL65157.1"/>
    </source>
</evidence>
<dbReference type="InterPro" id="IPR036416">
    <property type="entry name" value="Pept_tRNA_hydro_sf"/>
</dbReference>
<keyword evidence="3 6" id="KW-0378">Hydrolase</keyword>
<reference evidence="8" key="1">
    <citation type="submission" date="2020-06" db="EMBL/GenBank/DDBJ databases">
        <title>Genomes of multiple members of Pneumocystis genus reveal paths to human pathogen Pneumocystis jirovecii.</title>
        <authorList>
            <person name="Cisse O.H."/>
            <person name="Ma L."/>
            <person name="Dekker J."/>
            <person name="Khil P."/>
            <person name="Jo J."/>
            <person name="Brenchley J."/>
            <person name="Blair R."/>
            <person name="Pahar B."/>
            <person name="Chabe M."/>
            <person name="Van Rompay K.A."/>
            <person name="Keesler R."/>
            <person name="Sukura A."/>
            <person name="Hirsch V."/>
            <person name="Kutty G."/>
            <person name="Liu Y."/>
            <person name="Peng L."/>
            <person name="Chen J."/>
            <person name="Song J."/>
            <person name="Weissenbacher-Lang C."/>
            <person name="Xu J."/>
            <person name="Upham N.S."/>
            <person name="Stajich J.E."/>
            <person name="Cuomo C.A."/>
            <person name="Cushion M.T."/>
            <person name="Kovacs J.A."/>
        </authorList>
    </citation>
    <scope>NUCLEOTIDE SEQUENCE</scope>
    <source>
        <strain evidence="8">2A</strain>
    </source>
</reference>
<dbReference type="GO" id="GO:0000049">
    <property type="term" value="F:tRNA binding"/>
    <property type="evidence" value="ECO:0007669"/>
    <property type="project" value="UniProtKB-KW"/>
</dbReference>
<keyword evidence="4" id="KW-0694">RNA-binding</keyword>
<evidence type="ECO:0000313" key="9">
    <source>
        <dbReference type="Proteomes" id="UP000663699"/>
    </source>
</evidence>
<dbReference type="EMBL" id="CP054536">
    <property type="protein sequence ID" value="QSL65157.1"/>
    <property type="molecule type" value="Genomic_DNA"/>
</dbReference>